<reference evidence="9" key="1">
    <citation type="journal article" date="2013" name="Genetics">
        <title>The draft genome and transcriptome of Panagrellus redivivus are shaped by the harsh demands of a free-living lifestyle.</title>
        <authorList>
            <person name="Srinivasan J."/>
            <person name="Dillman A.R."/>
            <person name="Macchietto M.G."/>
            <person name="Heikkinen L."/>
            <person name="Lakso M."/>
            <person name="Fracchia K.M."/>
            <person name="Antoshechkin I."/>
            <person name="Mortazavi A."/>
            <person name="Wong G."/>
            <person name="Sternberg P.W."/>
        </authorList>
    </citation>
    <scope>NUCLEOTIDE SEQUENCE [LARGE SCALE GENOMIC DNA]</scope>
    <source>
        <strain evidence="9">MT8872</strain>
    </source>
</reference>
<dbReference type="Pfam" id="PF04142">
    <property type="entry name" value="Nuc_sug_transp"/>
    <property type="match status" value="1"/>
</dbReference>
<evidence type="ECO:0000256" key="4">
    <source>
        <dbReference type="ARBA" id="ARBA00022692"/>
    </source>
</evidence>
<evidence type="ECO:0000313" key="10">
    <source>
        <dbReference type="WBParaSite" id="Pan_g19089.t1"/>
    </source>
</evidence>
<organism evidence="9 10">
    <name type="scientific">Panagrellus redivivus</name>
    <name type="common">Microworm</name>
    <dbReference type="NCBI Taxonomy" id="6233"/>
    <lineage>
        <taxon>Eukaryota</taxon>
        <taxon>Metazoa</taxon>
        <taxon>Ecdysozoa</taxon>
        <taxon>Nematoda</taxon>
        <taxon>Chromadorea</taxon>
        <taxon>Rhabditida</taxon>
        <taxon>Tylenchina</taxon>
        <taxon>Panagrolaimomorpha</taxon>
        <taxon>Panagrolaimoidea</taxon>
        <taxon>Panagrolaimidae</taxon>
        <taxon>Panagrellus</taxon>
    </lineage>
</organism>
<evidence type="ECO:0000256" key="8">
    <source>
        <dbReference type="SAM" id="Phobius"/>
    </source>
</evidence>
<dbReference type="GO" id="GO:0015165">
    <property type="term" value="F:pyrimidine nucleotide-sugar transmembrane transporter activity"/>
    <property type="evidence" value="ECO:0007669"/>
    <property type="project" value="InterPro"/>
</dbReference>
<accession>A0A7E4VBX4</accession>
<dbReference type="GO" id="GO:0000139">
    <property type="term" value="C:Golgi membrane"/>
    <property type="evidence" value="ECO:0007669"/>
    <property type="project" value="InterPro"/>
</dbReference>
<protein>
    <submittedName>
        <fullName evidence="10">UDP-galactose transporter</fullName>
    </submittedName>
</protein>
<evidence type="ECO:0000256" key="1">
    <source>
        <dbReference type="ARBA" id="ARBA00004141"/>
    </source>
</evidence>
<proteinExistence type="inferred from homology"/>
<evidence type="ECO:0000313" key="9">
    <source>
        <dbReference type="Proteomes" id="UP000492821"/>
    </source>
</evidence>
<feature type="region of interest" description="Disordered" evidence="7">
    <location>
        <begin position="1"/>
        <end position="25"/>
    </location>
</feature>
<keyword evidence="4 8" id="KW-0812">Transmembrane</keyword>
<feature type="transmembrane region" description="Helical" evidence="8">
    <location>
        <begin position="211"/>
        <end position="235"/>
    </location>
</feature>
<dbReference type="InterPro" id="IPR007271">
    <property type="entry name" value="Nuc_sug_transpt"/>
</dbReference>
<dbReference type="AlphaFoldDB" id="A0A7E4VBX4"/>
<keyword evidence="5 8" id="KW-1133">Transmembrane helix</keyword>
<dbReference type="InterPro" id="IPR037185">
    <property type="entry name" value="EmrE-like"/>
</dbReference>
<dbReference type="SUPFAM" id="SSF103481">
    <property type="entry name" value="Multidrug resistance efflux transporter EmrE"/>
    <property type="match status" value="1"/>
</dbReference>
<evidence type="ECO:0000256" key="6">
    <source>
        <dbReference type="ARBA" id="ARBA00023136"/>
    </source>
</evidence>
<evidence type="ECO:0000256" key="5">
    <source>
        <dbReference type="ARBA" id="ARBA00022989"/>
    </source>
</evidence>
<dbReference type="NCBIfam" id="TIGR00803">
    <property type="entry name" value="nst"/>
    <property type="match status" value="1"/>
</dbReference>
<name>A0A7E4VBX4_PANRE</name>
<dbReference type="Gene3D" id="1.10.3730.20">
    <property type="match status" value="1"/>
</dbReference>
<reference evidence="10" key="2">
    <citation type="submission" date="2020-10" db="UniProtKB">
        <authorList>
            <consortium name="WormBaseParasite"/>
        </authorList>
    </citation>
    <scope>IDENTIFICATION</scope>
</reference>
<keyword evidence="9" id="KW-1185">Reference proteome</keyword>
<keyword evidence="3" id="KW-0813">Transport</keyword>
<evidence type="ECO:0000256" key="7">
    <source>
        <dbReference type="SAM" id="MobiDB-lite"/>
    </source>
</evidence>
<dbReference type="PIRSF" id="PIRSF005799">
    <property type="entry name" value="UDP-gal_transpt"/>
    <property type="match status" value="1"/>
</dbReference>
<feature type="transmembrane region" description="Helical" evidence="8">
    <location>
        <begin position="247"/>
        <end position="265"/>
    </location>
</feature>
<evidence type="ECO:0000256" key="2">
    <source>
        <dbReference type="ARBA" id="ARBA00009976"/>
    </source>
</evidence>
<dbReference type="WBParaSite" id="Pan_g19089.t1">
    <property type="protein sequence ID" value="Pan_g19089.t1"/>
    <property type="gene ID" value="Pan_g19089"/>
</dbReference>
<feature type="transmembrane region" description="Helical" evidence="8">
    <location>
        <begin position="178"/>
        <end position="196"/>
    </location>
</feature>
<dbReference type="PANTHER" id="PTHR10231">
    <property type="entry name" value="NUCLEOTIDE-SUGAR TRANSMEMBRANE TRANSPORTER"/>
    <property type="match status" value="1"/>
</dbReference>
<feature type="transmembrane region" description="Helical" evidence="8">
    <location>
        <begin position="333"/>
        <end position="350"/>
    </location>
</feature>
<sequence>MAKPDETRLQLLAPDQDSDDDELSSKLKHPPIVSARHAPSSSFLFKAYVISSMTVIWSAYTLTVRYTQATVPADELYSSTAVVLLSEFTKLFIVIVFLLYENDFDVMRFKATLQREFTEKPTELLKMAVPSIAYTVQNNLDFVALHNLDAGVYQVTTQLKVVSTAIFMMLFLGRRFSPTRWLAIFLLCVGVASVQFDHSDSPKPDREENHILGLIAVLSTCVTAGFAGVYFEMMLKDGTTPFWIRNLQLYTWGAICTTLTCMISSPQTFTPSTLFHGFNGTVYFIVGCLSFGGIYISLVMKHLDNLHKSFASAVSIILIVVISLVLFNNVHIGAYFVVGSSLVCVAILLYNSDSD</sequence>
<comment type="subcellular location">
    <subcellularLocation>
        <location evidence="1">Membrane</location>
        <topology evidence="1">Multi-pass membrane protein</topology>
    </subcellularLocation>
</comment>
<feature type="transmembrane region" description="Helical" evidence="8">
    <location>
        <begin position="80"/>
        <end position="100"/>
    </location>
</feature>
<comment type="similarity">
    <text evidence="2">Belongs to the nucleotide-sugar transporter family. SLC35A subfamily.</text>
</comment>
<dbReference type="Proteomes" id="UP000492821">
    <property type="component" value="Unassembled WGS sequence"/>
</dbReference>
<feature type="transmembrane region" description="Helical" evidence="8">
    <location>
        <begin position="277"/>
        <end position="298"/>
    </location>
</feature>
<feature type="transmembrane region" description="Helical" evidence="8">
    <location>
        <begin position="43"/>
        <end position="60"/>
    </location>
</feature>
<keyword evidence="6 8" id="KW-0472">Membrane</keyword>
<feature type="transmembrane region" description="Helical" evidence="8">
    <location>
        <begin position="310"/>
        <end position="327"/>
    </location>
</feature>
<keyword evidence="3" id="KW-0762">Sugar transport</keyword>
<evidence type="ECO:0000256" key="3">
    <source>
        <dbReference type="ARBA" id="ARBA00022597"/>
    </source>
</evidence>